<dbReference type="EMBL" id="JBBPDW010000014">
    <property type="protein sequence ID" value="KAK7546697.1"/>
    <property type="molecule type" value="Genomic_DNA"/>
</dbReference>
<gene>
    <name evidence="4" type="ORF">IWX46DRAFT_620208</name>
</gene>
<sequence length="789" mass="86404">MLSTHYAGSPAIDPLSIAASAIAVATLAKQICSAFSEMRSMSQSLPGRLHALNDEVADLELVLIELASLAQRRAVLPDFKYSTVPHHVSQANSKLGELQTIVAQLSATSRESMTCYFLVHVWRKEKGKLQSLQEEIRSIKCNLNIVLGASNSQDIMQMRLNLAALSVMTTRSTQEHIASQCQVMSSLSNVDERISRVEKIQRTQFGSSYNIGRVQNDFAQSEGVGIRVTPCTVACRPGCPCACHAAQKASSPRMLNRMFGQLFLGYAGLPYLSAKCSEETCGKNRGSKLSVEYWFPMGYISSTIVRMQIGYQPSTGTLFQLQTLRAVPDDAMCIKFALNGNIEGLQYLFTKGLASPRDVSPARGYTLLRWALYAKQYRTCEFLVNAGADPDYRPIAASDNSPRIKASHFLLEEGLPEAGVDALRLITKGGYHEDFIDESGFTLIHRIVLGLSLHALEDELALHPERINDQDAMGRTPLAWAAARGDARAVLTLLSHGADPNILDSQISGPVSNAAARGHTAVVRLLLESGACPDPRASSGVQKGSPLIVAARNGTDTLLLKSLLDFGAEVDARGTDNLTPLIHAARNDNASFASLLLEHGADINAASSTGATPLTTAITHNSHNVLRLVLDRWHEYSDCPRLKGPHLLPIAATYADIATLHILAETDHLKPRHDWNYAVGDFTSRLRQRPDYSEKLAVAFDALLDVINWSPPKFERRCPESLLELGLFKPQLSSARMQVVADEDDDSPSCLRFFSCNTSPVIDGSDISSERTWERTKRRLQLTRLALLT</sequence>
<accession>A0ABR1MDX1</accession>
<dbReference type="PANTHER" id="PTHR24123:SF85">
    <property type="entry name" value="ANKYRIN REPEAT DOMAIN-CONTAINING PROTEIN 55"/>
    <property type="match status" value="1"/>
</dbReference>
<proteinExistence type="predicted"/>
<evidence type="ECO:0000313" key="4">
    <source>
        <dbReference type="EMBL" id="KAK7546697.1"/>
    </source>
</evidence>
<protein>
    <submittedName>
        <fullName evidence="4">Ankyrin repeat-containing domain protein</fullName>
    </submittedName>
</protein>
<evidence type="ECO:0000256" key="2">
    <source>
        <dbReference type="ARBA" id="ARBA00023043"/>
    </source>
</evidence>
<evidence type="ECO:0000313" key="5">
    <source>
        <dbReference type="Proteomes" id="UP001365128"/>
    </source>
</evidence>
<feature type="repeat" description="ANK" evidence="3">
    <location>
        <begin position="576"/>
        <end position="608"/>
    </location>
</feature>
<dbReference type="InterPro" id="IPR036770">
    <property type="entry name" value="Ankyrin_rpt-contain_sf"/>
</dbReference>
<dbReference type="PRINTS" id="PR01415">
    <property type="entry name" value="ANKYRIN"/>
</dbReference>
<feature type="repeat" description="ANK" evidence="3">
    <location>
        <begin position="542"/>
        <end position="575"/>
    </location>
</feature>
<organism evidence="4 5">
    <name type="scientific">Phyllosticta citricarpa</name>
    <dbReference type="NCBI Taxonomy" id="55181"/>
    <lineage>
        <taxon>Eukaryota</taxon>
        <taxon>Fungi</taxon>
        <taxon>Dikarya</taxon>
        <taxon>Ascomycota</taxon>
        <taxon>Pezizomycotina</taxon>
        <taxon>Dothideomycetes</taxon>
        <taxon>Dothideomycetes incertae sedis</taxon>
        <taxon>Botryosphaeriales</taxon>
        <taxon>Phyllostictaceae</taxon>
        <taxon>Phyllosticta</taxon>
    </lineage>
</organism>
<dbReference type="InterPro" id="IPR051165">
    <property type="entry name" value="Multifunctional_ANK_Repeat"/>
</dbReference>
<dbReference type="SMART" id="SM00248">
    <property type="entry name" value="ANK"/>
    <property type="match status" value="6"/>
</dbReference>
<reference evidence="4 5" key="1">
    <citation type="submission" date="2024-04" db="EMBL/GenBank/DDBJ databases">
        <title>Phyllosticta paracitricarpa is synonymous to the EU quarantine fungus P. citricarpa based on phylogenomic analyses.</title>
        <authorList>
            <consortium name="Lawrence Berkeley National Laboratory"/>
            <person name="Van Ingen-Buijs V.A."/>
            <person name="Van Westerhoven A.C."/>
            <person name="Haridas S."/>
            <person name="Skiadas P."/>
            <person name="Martin F."/>
            <person name="Groenewald J.Z."/>
            <person name="Crous P.W."/>
            <person name="Seidl M.F."/>
        </authorList>
    </citation>
    <scope>NUCLEOTIDE SEQUENCE [LARGE SCALE GENOMIC DNA]</scope>
    <source>
        <strain evidence="4 5">CBS 122670</strain>
    </source>
</reference>
<dbReference type="PANTHER" id="PTHR24123">
    <property type="entry name" value="ANKYRIN REPEAT-CONTAINING"/>
    <property type="match status" value="1"/>
</dbReference>
<keyword evidence="2 3" id="KW-0040">ANK repeat</keyword>
<dbReference type="Gene3D" id="1.25.40.20">
    <property type="entry name" value="Ankyrin repeat-containing domain"/>
    <property type="match status" value="1"/>
</dbReference>
<name>A0ABR1MDX1_9PEZI</name>
<evidence type="ECO:0000256" key="1">
    <source>
        <dbReference type="ARBA" id="ARBA00022737"/>
    </source>
</evidence>
<evidence type="ECO:0000256" key="3">
    <source>
        <dbReference type="PROSITE-ProRule" id="PRU00023"/>
    </source>
</evidence>
<dbReference type="Proteomes" id="UP001365128">
    <property type="component" value="Unassembled WGS sequence"/>
</dbReference>
<comment type="caution">
    <text evidence="4">The sequence shown here is derived from an EMBL/GenBank/DDBJ whole genome shotgun (WGS) entry which is preliminary data.</text>
</comment>
<dbReference type="SUPFAM" id="SSF48403">
    <property type="entry name" value="Ankyrin repeat"/>
    <property type="match status" value="1"/>
</dbReference>
<keyword evidence="1" id="KW-0677">Repeat</keyword>
<dbReference type="Pfam" id="PF12796">
    <property type="entry name" value="Ank_2"/>
    <property type="match status" value="2"/>
</dbReference>
<feature type="repeat" description="ANK" evidence="3">
    <location>
        <begin position="473"/>
        <end position="505"/>
    </location>
</feature>
<dbReference type="PROSITE" id="PS50088">
    <property type="entry name" value="ANK_REPEAT"/>
    <property type="match status" value="3"/>
</dbReference>
<keyword evidence="5" id="KW-1185">Reference proteome</keyword>
<dbReference type="InterPro" id="IPR002110">
    <property type="entry name" value="Ankyrin_rpt"/>
</dbReference>
<dbReference type="PROSITE" id="PS50297">
    <property type="entry name" value="ANK_REP_REGION"/>
    <property type="match status" value="3"/>
</dbReference>